<name>A0A3M7RNB5_BRAPC</name>
<dbReference type="AlphaFoldDB" id="A0A3M7RNB5"/>
<evidence type="ECO:0000313" key="2">
    <source>
        <dbReference type="EMBL" id="RNA24837.1"/>
    </source>
</evidence>
<keyword evidence="1" id="KW-1133">Transmembrane helix</keyword>
<reference evidence="2 3" key="1">
    <citation type="journal article" date="2018" name="Sci. Rep.">
        <title>Genomic signatures of local adaptation to the degree of environmental predictability in rotifers.</title>
        <authorList>
            <person name="Franch-Gras L."/>
            <person name="Hahn C."/>
            <person name="Garcia-Roger E.M."/>
            <person name="Carmona M.J."/>
            <person name="Serra M."/>
            <person name="Gomez A."/>
        </authorList>
    </citation>
    <scope>NUCLEOTIDE SEQUENCE [LARGE SCALE GENOMIC DNA]</scope>
    <source>
        <strain evidence="2">HYR1</strain>
    </source>
</reference>
<protein>
    <submittedName>
        <fullName evidence="2">Uncharacterized protein</fullName>
    </submittedName>
</protein>
<gene>
    <name evidence="2" type="ORF">BpHYR1_030200</name>
</gene>
<evidence type="ECO:0000256" key="1">
    <source>
        <dbReference type="SAM" id="Phobius"/>
    </source>
</evidence>
<dbReference type="EMBL" id="REGN01003041">
    <property type="protein sequence ID" value="RNA24837.1"/>
    <property type="molecule type" value="Genomic_DNA"/>
</dbReference>
<evidence type="ECO:0000313" key="3">
    <source>
        <dbReference type="Proteomes" id="UP000276133"/>
    </source>
</evidence>
<comment type="caution">
    <text evidence="2">The sequence shown here is derived from an EMBL/GenBank/DDBJ whole genome shotgun (WGS) entry which is preliminary data.</text>
</comment>
<dbReference type="Proteomes" id="UP000276133">
    <property type="component" value="Unassembled WGS sequence"/>
</dbReference>
<keyword evidence="1" id="KW-0472">Membrane</keyword>
<organism evidence="2 3">
    <name type="scientific">Brachionus plicatilis</name>
    <name type="common">Marine rotifer</name>
    <name type="synonym">Brachionus muelleri</name>
    <dbReference type="NCBI Taxonomy" id="10195"/>
    <lineage>
        <taxon>Eukaryota</taxon>
        <taxon>Metazoa</taxon>
        <taxon>Spiralia</taxon>
        <taxon>Gnathifera</taxon>
        <taxon>Rotifera</taxon>
        <taxon>Eurotatoria</taxon>
        <taxon>Monogononta</taxon>
        <taxon>Pseudotrocha</taxon>
        <taxon>Ploima</taxon>
        <taxon>Brachionidae</taxon>
        <taxon>Brachionus</taxon>
    </lineage>
</organism>
<feature type="transmembrane region" description="Helical" evidence="1">
    <location>
        <begin position="12"/>
        <end position="35"/>
    </location>
</feature>
<proteinExistence type="predicted"/>
<accession>A0A3M7RNB5</accession>
<keyword evidence="1" id="KW-0812">Transmembrane</keyword>
<keyword evidence="3" id="KW-1185">Reference proteome</keyword>
<sequence length="65" mass="7779">MVYGQLNLIKELTLKILMTKFVTILFPFTVIVLRISLNYGPLKRKIEKIHMHLEERHNAHHLKKK</sequence>